<evidence type="ECO:0000313" key="2">
    <source>
        <dbReference type="Proteomes" id="UP000295258"/>
    </source>
</evidence>
<gene>
    <name evidence="1" type="ORF">E1292_48215</name>
</gene>
<name>A0A4V2Y5Z5_9ACTN</name>
<accession>A0A4V2Y5Z5</accession>
<comment type="caution">
    <text evidence="1">The sequence shown here is derived from an EMBL/GenBank/DDBJ whole genome shotgun (WGS) entry which is preliminary data.</text>
</comment>
<sequence>MDVCAAPDDDAPSGFVRLTSSLGCSAEVIAGLGGTGEGQALMAATNAEAEAMSEVSADHGYRA</sequence>
<organism evidence="1 2">
    <name type="scientific">Nonomuraea deserti</name>
    <dbReference type="NCBI Taxonomy" id="1848322"/>
    <lineage>
        <taxon>Bacteria</taxon>
        <taxon>Bacillati</taxon>
        <taxon>Actinomycetota</taxon>
        <taxon>Actinomycetes</taxon>
        <taxon>Streptosporangiales</taxon>
        <taxon>Streptosporangiaceae</taxon>
        <taxon>Nonomuraea</taxon>
    </lineage>
</organism>
<evidence type="ECO:0000313" key="1">
    <source>
        <dbReference type="EMBL" id="TDC86285.1"/>
    </source>
</evidence>
<dbReference type="RefSeq" id="WP_132606516.1">
    <property type="nucleotide sequence ID" value="NZ_SMKO01000300.1"/>
</dbReference>
<proteinExistence type="predicted"/>
<dbReference type="EMBL" id="SMKO01000300">
    <property type="protein sequence ID" value="TDC86285.1"/>
    <property type="molecule type" value="Genomic_DNA"/>
</dbReference>
<dbReference type="AlphaFoldDB" id="A0A4V2Y5Z5"/>
<reference evidence="1 2" key="1">
    <citation type="submission" date="2019-03" db="EMBL/GenBank/DDBJ databases">
        <title>Draft genome sequences of novel Actinobacteria.</title>
        <authorList>
            <person name="Sahin N."/>
            <person name="Ay H."/>
            <person name="Saygin H."/>
        </authorList>
    </citation>
    <scope>NUCLEOTIDE SEQUENCE [LARGE SCALE GENOMIC DNA]</scope>
    <source>
        <strain evidence="1 2">KC310</strain>
    </source>
</reference>
<keyword evidence="2" id="KW-1185">Reference proteome</keyword>
<protein>
    <submittedName>
        <fullName evidence="1">Uncharacterized protein</fullName>
    </submittedName>
</protein>
<dbReference type="Proteomes" id="UP000295258">
    <property type="component" value="Unassembled WGS sequence"/>
</dbReference>